<protein>
    <recommendedName>
        <fullName evidence="7">Xylanolytic transcriptional activator regulatory domain-containing protein</fullName>
    </recommendedName>
</protein>
<dbReference type="GeneID" id="90002893"/>
<organism evidence="8 9">
    <name type="scientific">Knufia obscura</name>
    <dbReference type="NCBI Taxonomy" id="1635080"/>
    <lineage>
        <taxon>Eukaryota</taxon>
        <taxon>Fungi</taxon>
        <taxon>Dikarya</taxon>
        <taxon>Ascomycota</taxon>
        <taxon>Pezizomycotina</taxon>
        <taxon>Eurotiomycetes</taxon>
        <taxon>Chaetothyriomycetidae</taxon>
        <taxon>Chaetothyriales</taxon>
        <taxon>Trichomeriaceae</taxon>
        <taxon>Knufia</taxon>
    </lineage>
</organism>
<evidence type="ECO:0000256" key="6">
    <source>
        <dbReference type="SAM" id="MobiDB-lite"/>
    </source>
</evidence>
<evidence type="ECO:0000256" key="5">
    <source>
        <dbReference type="ARBA" id="ARBA00023242"/>
    </source>
</evidence>
<gene>
    <name evidence="8" type="ORF">PMZ80_009444</name>
</gene>
<keyword evidence="4" id="KW-0804">Transcription</keyword>
<evidence type="ECO:0000256" key="3">
    <source>
        <dbReference type="ARBA" id="ARBA00023015"/>
    </source>
</evidence>
<keyword evidence="1" id="KW-0479">Metal-binding</keyword>
<evidence type="ECO:0000256" key="4">
    <source>
        <dbReference type="ARBA" id="ARBA00023163"/>
    </source>
</evidence>
<proteinExistence type="predicted"/>
<keyword evidence="2" id="KW-0862">Zinc</keyword>
<dbReference type="PANTHER" id="PTHR47660">
    <property type="entry name" value="TRANSCRIPTION FACTOR WITH C2H2 AND ZN(2)-CYS(6) DNA BINDING DOMAIN (EUROFUNG)-RELATED-RELATED"/>
    <property type="match status" value="1"/>
</dbReference>
<evidence type="ECO:0000313" key="8">
    <source>
        <dbReference type="EMBL" id="KAK5938473.1"/>
    </source>
</evidence>
<feature type="region of interest" description="Disordered" evidence="6">
    <location>
        <begin position="39"/>
        <end position="63"/>
    </location>
</feature>
<keyword evidence="9" id="KW-1185">Reference proteome</keyword>
<feature type="domain" description="Xylanolytic transcriptional activator regulatory" evidence="7">
    <location>
        <begin position="185"/>
        <end position="421"/>
    </location>
</feature>
<name>A0ABR0RCW8_9EURO</name>
<comment type="caution">
    <text evidence="8">The sequence shown here is derived from an EMBL/GenBank/DDBJ whole genome shotgun (WGS) entry which is preliminary data.</text>
</comment>
<dbReference type="PANTHER" id="PTHR47660:SF2">
    <property type="entry name" value="TRANSCRIPTION FACTOR WITH C2H2 AND ZN(2)-CYS(6) DNA BINDING DOMAIN (EUROFUNG)"/>
    <property type="match status" value="1"/>
</dbReference>
<feature type="region of interest" description="Disordered" evidence="6">
    <location>
        <begin position="1"/>
        <end position="25"/>
    </location>
</feature>
<evidence type="ECO:0000259" key="7">
    <source>
        <dbReference type="Pfam" id="PF04082"/>
    </source>
</evidence>
<evidence type="ECO:0000256" key="1">
    <source>
        <dbReference type="ARBA" id="ARBA00022723"/>
    </source>
</evidence>
<reference evidence="8 9" key="1">
    <citation type="journal article" date="2023" name="Res Sq">
        <title>Genomic and morphological characterization of Knufia obscura isolated from the Mars 2020 spacecraft assembly facility.</title>
        <authorList>
            <person name="Chander A.M."/>
            <person name="Teixeira M.M."/>
            <person name="Singh N.K."/>
            <person name="Williams M.P."/>
            <person name="Parker C.W."/>
            <person name="Leo P."/>
            <person name="Stajich J.E."/>
            <person name="Torok T."/>
            <person name="Tighe S."/>
            <person name="Mason C.E."/>
            <person name="Venkateswaran K."/>
        </authorList>
    </citation>
    <scope>NUCLEOTIDE SEQUENCE [LARGE SCALE GENOMIC DNA]</scope>
    <source>
        <strain evidence="8 9">CCFEE 5817</strain>
    </source>
</reference>
<evidence type="ECO:0000313" key="9">
    <source>
        <dbReference type="Proteomes" id="UP001334248"/>
    </source>
</evidence>
<evidence type="ECO:0000256" key="2">
    <source>
        <dbReference type="ARBA" id="ARBA00022833"/>
    </source>
</evidence>
<dbReference type="InterPro" id="IPR007219">
    <property type="entry name" value="XnlR_reg_dom"/>
</dbReference>
<dbReference type="Pfam" id="PF04082">
    <property type="entry name" value="Fungal_trans"/>
    <property type="match status" value="1"/>
</dbReference>
<sequence length="637" mass="71674">MLSPTPSDQRASRKPTRDTDGEVSVLNDLNGTSVAAYHSQPHRLNLPQPKSGEASQQSLSRQLSTANDLFSDHSTDLGFENWLAYGNLAETVLRDWPFIIDNVDPGCTRNDGVHGSGRPVADLQRSWYTHLDNDEPTLSGYTTPLPRHNQEIDDNYRQSLHRRFQIRVMDPNLPSAEYLNLRVRAYFKRFHPVFPVIHAATFRPSRTNAVLLLSICSIGSLLTGHPDAVHRGIQLFERLNKAILSNWETLMRRGKDENFAMIQAALLGQTFGLLSGQAKHLVLVDTFHGSIVAWARRAKIFQERHQPSEHQNLESRWREWALSEERTRLALAVRIHDAEVANTLHHETLLPLTSRKTPVADSDALFFASSPQAWMALSRGGALYLATPSSETSTGHAVPETIFDRLLSIPTDCHFSIYSAMEDVLSATMEARMNETLTDEYARNLHSRVVECGKQYLQTTPPKDLEALHGGIIVLWHLVFISINTDVDLLERGIGRGGPELEPSDLAETCKWARSVNAKRTVAHAMMIKRHLEHFPLTSEPAIHVPRALFISAISLFCYFKYNDGGAEQRLDFPEFQLLDINVQALLREANAHKHGSDEELGPVFEFIDLLQRIGHWGISRKFATILGELIHAETSS</sequence>
<dbReference type="Proteomes" id="UP001334248">
    <property type="component" value="Unassembled WGS sequence"/>
</dbReference>
<dbReference type="CDD" id="cd12148">
    <property type="entry name" value="fungal_TF_MHR"/>
    <property type="match status" value="1"/>
</dbReference>
<dbReference type="EMBL" id="JAVHJV010000013">
    <property type="protein sequence ID" value="KAK5938473.1"/>
    <property type="molecule type" value="Genomic_DNA"/>
</dbReference>
<keyword evidence="3" id="KW-0805">Transcription regulation</keyword>
<keyword evidence="5" id="KW-0539">Nucleus</keyword>
<accession>A0ABR0RCW8</accession>
<feature type="compositionally biased region" description="Polar residues" evidence="6">
    <location>
        <begin position="53"/>
        <end position="63"/>
    </location>
</feature>
<dbReference type="RefSeq" id="XP_064726563.1">
    <property type="nucleotide sequence ID" value="XM_064877838.1"/>
</dbReference>